<evidence type="ECO:0000313" key="2">
    <source>
        <dbReference type="EMBL" id="QJW93017.1"/>
    </source>
</evidence>
<dbReference type="RefSeq" id="WP_171469303.1">
    <property type="nucleotide sequence ID" value="NZ_CP053452.2"/>
</dbReference>
<dbReference type="Proteomes" id="UP000503447">
    <property type="component" value="Chromosome"/>
</dbReference>
<protein>
    <recommendedName>
        <fullName evidence="4">Lipoprotein</fullName>
    </recommendedName>
</protein>
<dbReference type="PROSITE" id="PS51257">
    <property type="entry name" value="PROKAR_LIPOPROTEIN"/>
    <property type="match status" value="1"/>
</dbReference>
<feature type="chain" id="PRO_5026975263" description="Lipoprotein" evidence="1">
    <location>
        <begin position="21"/>
        <end position="165"/>
    </location>
</feature>
<gene>
    <name evidence="2" type="ORF">FTUN_0517</name>
</gene>
<evidence type="ECO:0000313" key="3">
    <source>
        <dbReference type="Proteomes" id="UP000503447"/>
    </source>
</evidence>
<proteinExistence type="predicted"/>
<dbReference type="AlphaFoldDB" id="A0A6M5YG59"/>
<evidence type="ECO:0000256" key="1">
    <source>
        <dbReference type="SAM" id="SignalP"/>
    </source>
</evidence>
<keyword evidence="1" id="KW-0732">Signal</keyword>
<sequence length="165" mass="18125">MRRTAFVSFALFAAALCGCPAPNPPATFQSESHGHSHEGGNWLLEDAGRYHAALSAHLSSKEGNELDVKFETVDTPPKPVPLPLESFRATAKTADGKEHVLEFTPAPKEERKGDSDGKCSHFSAKAGWMKPEDTLVVTTTVPIDGKERTITWKDFNPKKYAHHEE</sequence>
<dbReference type="KEGG" id="ftj:FTUN_0517"/>
<reference evidence="3" key="1">
    <citation type="submission" date="2020-05" db="EMBL/GenBank/DDBJ databases">
        <title>Frigoriglobus tundricola gen. nov., sp. nov., a psychrotolerant cellulolytic planctomycete of the family Gemmataceae with two divergent copies of 16S rRNA gene.</title>
        <authorList>
            <person name="Kulichevskaya I.S."/>
            <person name="Ivanova A.A."/>
            <person name="Naumoff D.G."/>
            <person name="Beletsky A.V."/>
            <person name="Rijpstra W.I.C."/>
            <person name="Sinninghe Damste J.S."/>
            <person name="Mardanov A.V."/>
            <person name="Ravin N.V."/>
            <person name="Dedysh S.N."/>
        </authorList>
    </citation>
    <scope>NUCLEOTIDE SEQUENCE [LARGE SCALE GENOMIC DNA]</scope>
    <source>
        <strain evidence="3">PL17</strain>
    </source>
</reference>
<feature type="signal peptide" evidence="1">
    <location>
        <begin position="1"/>
        <end position="20"/>
    </location>
</feature>
<name>A0A6M5YG59_9BACT</name>
<accession>A0A6M5YG59</accession>
<evidence type="ECO:0008006" key="4">
    <source>
        <dbReference type="Google" id="ProtNLM"/>
    </source>
</evidence>
<keyword evidence="3" id="KW-1185">Reference proteome</keyword>
<organism evidence="2 3">
    <name type="scientific">Frigoriglobus tundricola</name>
    <dbReference type="NCBI Taxonomy" id="2774151"/>
    <lineage>
        <taxon>Bacteria</taxon>
        <taxon>Pseudomonadati</taxon>
        <taxon>Planctomycetota</taxon>
        <taxon>Planctomycetia</taxon>
        <taxon>Gemmatales</taxon>
        <taxon>Gemmataceae</taxon>
        <taxon>Frigoriglobus</taxon>
    </lineage>
</organism>
<dbReference type="EMBL" id="CP053452">
    <property type="protein sequence ID" value="QJW93017.1"/>
    <property type="molecule type" value="Genomic_DNA"/>
</dbReference>